<reference evidence="1 2" key="1">
    <citation type="submission" date="2016-03" db="EMBL/GenBank/DDBJ databases">
        <title>Genome Sequence and Comparative Pathogenic Determinants of Uropathogenic Escherichia coli O25b:H4, a Clinical Isolate from Saudi Arabia.</title>
        <authorList>
            <person name="Alyamani E.A.J."/>
            <person name="Khiyami M.A."/>
            <person name="Booq R.Y."/>
            <person name="Bahwerth F.S."/>
            <person name="Vaisvil B."/>
            <person name="Schmitt D.P."/>
            <person name="Kapatral V."/>
        </authorList>
    </citation>
    <scope>NUCLEOTIDE SEQUENCE [LARGE SCALE GENOMIC DNA]</scope>
    <source>
        <strain evidence="1 2">O25b:H4</strain>
    </source>
</reference>
<dbReference type="EMBL" id="CP015085">
    <property type="protein sequence ID" value="ANK03202.1"/>
    <property type="molecule type" value="Genomic_DNA"/>
</dbReference>
<dbReference type="GO" id="GO:0008168">
    <property type="term" value="F:methyltransferase activity"/>
    <property type="evidence" value="ECO:0007669"/>
    <property type="project" value="UniProtKB-KW"/>
</dbReference>
<gene>
    <name evidence="1" type="ORF">WLH_01941</name>
</gene>
<sequence>MRALLLMSIFFLSHENPVPGYCNVFFDFFYGNISKHNRDREINSQQFKGFIFLEVASQKAQIAQ</sequence>
<name>A0A192CBP0_ECO25</name>
<proteinExistence type="predicted"/>
<dbReference type="AlphaFoldDB" id="A0A192CBP0"/>
<keyword evidence="1" id="KW-0808">Transferase</keyword>
<protein>
    <submittedName>
        <fullName evidence="1">Aminomethyltransferase family protein</fullName>
    </submittedName>
</protein>
<accession>A0A192CBP0</accession>
<evidence type="ECO:0000313" key="2">
    <source>
        <dbReference type="Proteomes" id="UP000183316"/>
    </source>
</evidence>
<evidence type="ECO:0000313" key="1">
    <source>
        <dbReference type="EMBL" id="ANK03202.1"/>
    </source>
</evidence>
<dbReference type="PATRIC" id="fig|941280.3.peg.1922"/>
<dbReference type="Proteomes" id="UP000183316">
    <property type="component" value="Chromosome"/>
</dbReference>
<organism evidence="1 2">
    <name type="scientific">Escherichia coli O25b:H4</name>
    <dbReference type="NCBI Taxonomy" id="941280"/>
    <lineage>
        <taxon>Bacteria</taxon>
        <taxon>Pseudomonadati</taxon>
        <taxon>Pseudomonadota</taxon>
        <taxon>Gammaproteobacteria</taxon>
        <taxon>Enterobacterales</taxon>
        <taxon>Enterobacteriaceae</taxon>
        <taxon>Escherichia</taxon>
    </lineage>
</organism>
<keyword evidence="1" id="KW-0489">Methyltransferase</keyword>
<dbReference type="GO" id="GO:0032259">
    <property type="term" value="P:methylation"/>
    <property type="evidence" value="ECO:0007669"/>
    <property type="project" value="UniProtKB-KW"/>
</dbReference>